<dbReference type="PROSITE" id="PS51257">
    <property type="entry name" value="PROKAR_LIPOPROTEIN"/>
    <property type="match status" value="1"/>
</dbReference>
<dbReference type="Proteomes" id="UP000015453">
    <property type="component" value="Unassembled WGS sequence"/>
</dbReference>
<accession>S8DVT2</accession>
<comment type="caution">
    <text evidence="2">The sequence shown here is derived from an EMBL/GenBank/DDBJ whole genome shotgun (WGS) entry which is preliminary data.</text>
</comment>
<protein>
    <recommendedName>
        <fullName evidence="4">Glycine-rich protein</fullName>
    </recommendedName>
</protein>
<evidence type="ECO:0000313" key="2">
    <source>
        <dbReference type="EMBL" id="EPS67303.1"/>
    </source>
</evidence>
<keyword evidence="3" id="KW-1185">Reference proteome</keyword>
<evidence type="ECO:0000256" key="1">
    <source>
        <dbReference type="SAM" id="SignalP"/>
    </source>
</evidence>
<dbReference type="AlphaFoldDB" id="S8DVT2"/>
<reference evidence="2 3" key="1">
    <citation type="journal article" date="2013" name="BMC Genomics">
        <title>The miniature genome of a carnivorous plant Genlisea aurea contains a low number of genes and short non-coding sequences.</title>
        <authorList>
            <person name="Leushkin E.V."/>
            <person name="Sutormin R.A."/>
            <person name="Nabieva E.R."/>
            <person name="Penin A.A."/>
            <person name="Kondrashov A.S."/>
            <person name="Logacheva M.D."/>
        </authorList>
    </citation>
    <scope>NUCLEOTIDE SEQUENCE [LARGE SCALE GENOMIC DNA]</scope>
</reference>
<proteinExistence type="predicted"/>
<evidence type="ECO:0000313" key="3">
    <source>
        <dbReference type="Proteomes" id="UP000015453"/>
    </source>
</evidence>
<dbReference type="EMBL" id="AUSU01003184">
    <property type="protein sequence ID" value="EPS67303.1"/>
    <property type="molecule type" value="Genomic_DNA"/>
</dbReference>
<organism evidence="2 3">
    <name type="scientific">Genlisea aurea</name>
    <dbReference type="NCBI Taxonomy" id="192259"/>
    <lineage>
        <taxon>Eukaryota</taxon>
        <taxon>Viridiplantae</taxon>
        <taxon>Streptophyta</taxon>
        <taxon>Embryophyta</taxon>
        <taxon>Tracheophyta</taxon>
        <taxon>Spermatophyta</taxon>
        <taxon>Magnoliopsida</taxon>
        <taxon>eudicotyledons</taxon>
        <taxon>Gunneridae</taxon>
        <taxon>Pentapetalae</taxon>
        <taxon>asterids</taxon>
        <taxon>lamiids</taxon>
        <taxon>Lamiales</taxon>
        <taxon>Lentibulariaceae</taxon>
        <taxon>Genlisea</taxon>
    </lineage>
</organism>
<feature type="chain" id="PRO_5004562654" description="Glycine-rich protein" evidence="1">
    <location>
        <begin position="26"/>
        <end position="128"/>
    </location>
</feature>
<evidence type="ECO:0008006" key="4">
    <source>
        <dbReference type="Google" id="ProtNLM"/>
    </source>
</evidence>
<feature type="signal peptide" evidence="1">
    <location>
        <begin position="1"/>
        <end position="25"/>
    </location>
</feature>
<keyword evidence="1" id="KW-0732">Signal</keyword>
<sequence>MASKLSVLLCALFGALLLFACCVHAADNGVKLNDDDGEGGYRKGYKYGGGYGGGGYGGGGYGGGYGSGGYSGGGYSGGGGYKGGGYGSGGYGGNYGKGYGGNYGKGYGDRGGYGDDGDSASLKAQPKN</sequence>
<name>S8DVT2_9LAMI</name>
<gene>
    <name evidence="2" type="ORF">M569_07472</name>
</gene>